<keyword evidence="3" id="KW-0520">NAD</keyword>
<sequence>MSEKVAIITGGASGMGAATAKRFVEEGAHVIIADLQVDKGNELATSLGDNARFIATDVGREADVVAMIEVASSQYGRLDCLFNNAGFGGVGGEIHETDMGAAYEQTVSGLLTGPILGMKHAAPIMREQKGGSIISTASVAGMRGSMGPHVYSALKAAVIGLTQSVAVELAKDSVRVNAICPGGIMTPIFLGDRRPKSGSNESLEEVLRPVFSNIQPIPRAGEPKDIANAALFLASDESSFITGHALVVDGGLTVGRRRDTPASDSPLRRAINSIADEDEES</sequence>
<evidence type="ECO:0008006" key="6">
    <source>
        <dbReference type="Google" id="ProtNLM"/>
    </source>
</evidence>
<dbReference type="AlphaFoldDB" id="A0A381NBB2"/>
<dbReference type="FunFam" id="3.40.50.720:FF:000084">
    <property type="entry name" value="Short-chain dehydrogenase reductase"/>
    <property type="match status" value="1"/>
</dbReference>
<dbReference type="Gene3D" id="3.40.50.720">
    <property type="entry name" value="NAD(P)-binding Rossmann-like Domain"/>
    <property type="match status" value="1"/>
</dbReference>
<dbReference type="InterPro" id="IPR036291">
    <property type="entry name" value="NAD(P)-bd_dom_sf"/>
</dbReference>
<evidence type="ECO:0000313" key="5">
    <source>
        <dbReference type="EMBL" id="SUZ51901.1"/>
    </source>
</evidence>
<dbReference type="SUPFAM" id="SSF51735">
    <property type="entry name" value="NAD(P)-binding Rossmann-fold domains"/>
    <property type="match status" value="1"/>
</dbReference>
<organism evidence="5">
    <name type="scientific">marine metagenome</name>
    <dbReference type="NCBI Taxonomy" id="408172"/>
    <lineage>
        <taxon>unclassified sequences</taxon>
        <taxon>metagenomes</taxon>
        <taxon>ecological metagenomes</taxon>
    </lineage>
</organism>
<dbReference type="Pfam" id="PF13561">
    <property type="entry name" value="adh_short_C2"/>
    <property type="match status" value="1"/>
</dbReference>
<dbReference type="PRINTS" id="PR00081">
    <property type="entry name" value="GDHRDH"/>
</dbReference>
<dbReference type="InterPro" id="IPR002347">
    <property type="entry name" value="SDR_fam"/>
</dbReference>
<proteinExistence type="inferred from homology"/>
<dbReference type="PANTHER" id="PTHR43180">
    <property type="entry name" value="3-OXOACYL-(ACYL-CARRIER-PROTEIN) REDUCTASE (AFU_ORTHOLOGUE AFUA_6G11210)"/>
    <property type="match status" value="1"/>
</dbReference>
<name>A0A381NBB2_9ZZZZ</name>
<dbReference type="PRINTS" id="PR00080">
    <property type="entry name" value="SDRFAMILY"/>
</dbReference>
<dbReference type="NCBIfam" id="NF005559">
    <property type="entry name" value="PRK07231.1"/>
    <property type="match status" value="1"/>
</dbReference>
<keyword evidence="2" id="KW-0560">Oxidoreductase</keyword>
<accession>A0A381NBB2</accession>
<evidence type="ECO:0000256" key="1">
    <source>
        <dbReference type="ARBA" id="ARBA00006484"/>
    </source>
</evidence>
<evidence type="ECO:0000256" key="3">
    <source>
        <dbReference type="ARBA" id="ARBA00023027"/>
    </source>
</evidence>
<protein>
    <recommendedName>
        <fullName evidence="6">2,5-dichloro-2,5-cyclohexadiene-1,4-diol dehydrogenase</fullName>
    </recommendedName>
</protein>
<evidence type="ECO:0000256" key="2">
    <source>
        <dbReference type="ARBA" id="ARBA00023002"/>
    </source>
</evidence>
<keyword evidence="4" id="KW-0443">Lipid metabolism</keyword>
<dbReference type="GO" id="GO:0006629">
    <property type="term" value="P:lipid metabolic process"/>
    <property type="evidence" value="ECO:0007669"/>
    <property type="project" value="UniProtKB-KW"/>
</dbReference>
<dbReference type="GO" id="GO:0016491">
    <property type="term" value="F:oxidoreductase activity"/>
    <property type="evidence" value="ECO:0007669"/>
    <property type="project" value="UniProtKB-KW"/>
</dbReference>
<dbReference type="EMBL" id="UINC01000244">
    <property type="protein sequence ID" value="SUZ51901.1"/>
    <property type="molecule type" value="Genomic_DNA"/>
</dbReference>
<dbReference type="PANTHER" id="PTHR43180:SF28">
    <property type="entry name" value="NAD(P)-BINDING ROSSMANN-FOLD SUPERFAMILY PROTEIN"/>
    <property type="match status" value="1"/>
</dbReference>
<reference evidence="5" key="1">
    <citation type="submission" date="2018-05" db="EMBL/GenBank/DDBJ databases">
        <authorList>
            <person name="Lanie J.A."/>
            <person name="Ng W.-L."/>
            <person name="Kazmierczak K.M."/>
            <person name="Andrzejewski T.M."/>
            <person name="Davidsen T.M."/>
            <person name="Wayne K.J."/>
            <person name="Tettelin H."/>
            <person name="Glass J.I."/>
            <person name="Rusch D."/>
            <person name="Podicherti R."/>
            <person name="Tsui H.-C.T."/>
            <person name="Winkler M.E."/>
        </authorList>
    </citation>
    <scope>NUCLEOTIDE SEQUENCE</scope>
</reference>
<comment type="similarity">
    <text evidence="1">Belongs to the short-chain dehydrogenases/reductases (SDR) family.</text>
</comment>
<evidence type="ECO:0000256" key="4">
    <source>
        <dbReference type="ARBA" id="ARBA00023098"/>
    </source>
</evidence>
<gene>
    <name evidence="5" type="ORF">METZ01_LOCUS4755</name>
</gene>